<evidence type="ECO:0000259" key="1">
    <source>
        <dbReference type="PROSITE" id="PS51724"/>
    </source>
</evidence>
<dbReference type="Proteomes" id="UP000628017">
    <property type="component" value="Unassembled WGS sequence"/>
</dbReference>
<gene>
    <name evidence="2" type="ORF">GCM10011498_06890</name>
</gene>
<keyword evidence="3" id="KW-1185">Reference proteome</keyword>
<dbReference type="EMBL" id="BMKA01000001">
    <property type="protein sequence ID" value="GGA09515.1"/>
    <property type="molecule type" value="Genomic_DNA"/>
</dbReference>
<reference evidence="2" key="2">
    <citation type="submission" date="2020-09" db="EMBL/GenBank/DDBJ databases">
        <authorList>
            <person name="Sun Q."/>
            <person name="Zhou Y."/>
        </authorList>
    </citation>
    <scope>NUCLEOTIDE SEQUENCE</scope>
    <source>
        <strain evidence="2">CGMCC 1.15880</strain>
    </source>
</reference>
<sequence>MYPKGLEVRDIIKMAAGMATGFAVVFTLSDPAEAQSLRKITAPAENPPQSFTGKQYVDSRGCVFIRAGFGGRVTWVPRVNRKRKVYCSSNNRPSLSGSQLAALEQAKPVPTGNKVVDLSLPETAAAKPVRKVVKIAPKKVAVAKPAPKAKPKSTAKVVVKPRPVKVAAVTPAMTRTNLSQRGPQTVHPGDLVRSARDRAENAGLNTQAVARPVQKTVVKIAPAQRVVTVYKTTPAQKVHPGDLVRQQKQRRLQAAAAANASVYAKPAAPVRKVTKAQVVDQVHGLQTAGVIIDPDVTAKGDAQMEMVWTNTVPRRLIQRKVRVRQVAVKTSTVKAIKSSKSYSQPQKQARSTGKRYVQIGTFGDTKNARRTISRFQAGGLPVGSRTIARNGKKLKVVLLGPFNSTAQMQSALRSARGAGFSDAFYAN</sequence>
<dbReference type="Pfam" id="PF05036">
    <property type="entry name" value="SPOR"/>
    <property type="match status" value="1"/>
</dbReference>
<protein>
    <recommendedName>
        <fullName evidence="1">SPOR domain-containing protein</fullName>
    </recommendedName>
</protein>
<proteinExistence type="predicted"/>
<accession>A0A916QTB9</accession>
<dbReference type="PROSITE" id="PS51724">
    <property type="entry name" value="SPOR"/>
    <property type="match status" value="1"/>
</dbReference>
<dbReference type="InterPro" id="IPR036680">
    <property type="entry name" value="SPOR-like_sf"/>
</dbReference>
<dbReference type="AlphaFoldDB" id="A0A916QTB9"/>
<dbReference type="InterPro" id="IPR007730">
    <property type="entry name" value="SPOR-like_dom"/>
</dbReference>
<comment type="caution">
    <text evidence="2">The sequence shown here is derived from an EMBL/GenBank/DDBJ whole genome shotgun (WGS) entry which is preliminary data.</text>
</comment>
<dbReference type="Gene3D" id="3.30.70.1070">
    <property type="entry name" value="Sporulation related repeat"/>
    <property type="match status" value="1"/>
</dbReference>
<reference evidence="2" key="1">
    <citation type="journal article" date="2014" name="Int. J. Syst. Evol. Microbiol.">
        <title>Complete genome sequence of Corynebacterium casei LMG S-19264T (=DSM 44701T), isolated from a smear-ripened cheese.</title>
        <authorList>
            <consortium name="US DOE Joint Genome Institute (JGI-PGF)"/>
            <person name="Walter F."/>
            <person name="Albersmeier A."/>
            <person name="Kalinowski J."/>
            <person name="Ruckert C."/>
        </authorList>
    </citation>
    <scope>NUCLEOTIDE SEQUENCE</scope>
    <source>
        <strain evidence="2">CGMCC 1.15880</strain>
    </source>
</reference>
<dbReference type="SUPFAM" id="SSF110997">
    <property type="entry name" value="Sporulation related repeat"/>
    <property type="match status" value="1"/>
</dbReference>
<dbReference type="GO" id="GO:0042834">
    <property type="term" value="F:peptidoglycan binding"/>
    <property type="evidence" value="ECO:0007669"/>
    <property type="project" value="InterPro"/>
</dbReference>
<evidence type="ECO:0000313" key="3">
    <source>
        <dbReference type="Proteomes" id="UP000628017"/>
    </source>
</evidence>
<name>A0A916QTB9_9RHOB</name>
<organism evidence="2 3">
    <name type="scientific">Neptunicoccus cionae</name>
    <dbReference type="NCBI Taxonomy" id="2035344"/>
    <lineage>
        <taxon>Bacteria</taxon>
        <taxon>Pseudomonadati</taxon>
        <taxon>Pseudomonadota</taxon>
        <taxon>Alphaproteobacteria</taxon>
        <taxon>Rhodobacterales</taxon>
        <taxon>Paracoccaceae</taxon>
        <taxon>Neptunicoccus</taxon>
    </lineage>
</organism>
<evidence type="ECO:0000313" key="2">
    <source>
        <dbReference type="EMBL" id="GGA09515.1"/>
    </source>
</evidence>
<feature type="domain" description="SPOR" evidence="1">
    <location>
        <begin position="349"/>
        <end position="427"/>
    </location>
</feature>